<evidence type="ECO:0000256" key="3">
    <source>
        <dbReference type="ARBA" id="ARBA00022777"/>
    </source>
</evidence>
<dbReference type="InterPro" id="IPR000577">
    <property type="entry name" value="Carb_kinase_FGGY"/>
</dbReference>
<dbReference type="InterPro" id="IPR018485">
    <property type="entry name" value="FGGY_C"/>
</dbReference>
<feature type="compositionally biased region" description="Gly residues" evidence="5">
    <location>
        <begin position="317"/>
        <end position="364"/>
    </location>
</feature>
<feature type="region of interest" description="Disordered" evidence="5">
    <location>
        <begin position="314"/>
        <end position="369"/>
    </location>
</feature>
<dbReference type="InterPro" id="IPR043129">
    <property type="entry name" value="ATPase_NBD"/>
</dbReference>
<gene>
    <name evidence="8" type="ORF">ACFQ5G_30670</name>
</gene>
<dbReference type="RefSeq" id="WP_317792124.1">
    <property type="nucleotide sequence ID" value="NZ_AP028461.1"/>
</dbReference>
<dbReference type="PANTHER" id="PTHR43095">
    <property type="entry name" value="SUGAR KINASE"/>
    <property type="match status" value="1"/>
</dbReference>
<evidence type="ECO:0000313" key="9">
    <source>
        <dbReference type="Proteomes" id="UP001597183"/>
    </source>
</evidence>
<evidence type="ECO:0000313" key="8">
    <source>
        <dbReference type="EMBL" id="MFD1369723.1"/>
    </source>
</evidence>
<evidence type="ECO:0000256" key="5">
    <source>
        <dbReference type="SAM" id="MobiDB-lite"/>
    </source>
</evidence>
<dbReference type="InterPro" id="IPR018483">
    <property type="entry name" value="Carb_kinase_FGGY_CS"/>
</dbReference>
<evidence type="ECO:0000256" key="1">
    <source>
        <dbReference type="ARBA" id="ARBA00009156"/>
    </source>
</evidence>
<dbReference type="CDD" id="cd07770">
    <property type="entry name" value="ASKHA_NBD_FGGY_GntK"/>
    <property type="match status" value="1"/>
</dbReference>
<accession>A0ABW4AHK8</accession>
<feature type="domain" description="Carbohydrate kinase FGGY C-terminal" evidence="7">
    <location>
        <begin position="257"/>
        <end position="495"/>
    </location>
</feature>
<name>A0ABW4AHK8_9ACTN</name>
<evidence type="ECO:0000256" key="2">
    <source>
        <dbReference type="ARBA" id="ARBA00022679"/>
    </source>
</evidence>
<dbReference type="Gene3D" id="3.30.420.40">
    <property type="match status" value="2"/>
</dbReference>
<organism evidence="8 9">
    <name type="scientific">Actinoplanes sichuanensis</name>
    <dbReference type="NCBI Taxonomy" id="512349"/>
    <lineage>
        <taxon>Bacteria</taxon>
        <taxon>Bacillati</taxon>
        <taxon>Actinomycetota</taxon>
        <taxon>Actinomycetes</taxon>
        <taxon>Micromonosporales</taxon>
        <taxon>Micromonosporaceae</taxon>
        <taxon>Actinoplanes</taxon>
    </lineage>
</organism>
<dbReference type="GO" id="GO:0046316">
    <property type="term" value="F:gluconokinase activity"/>
    <property type="evidence" value="ECO:0007669"/>
    <property type="project" value="UniProtKB-EC"/>
</dbReference>
<sequence>MEVVIGIDTGTTSTKGIAAGPAGEIRALTSVHYPLSVPGPGRAELDPAALTDAAITALTDVAAECRAKGDRVIAIGLSSFLHALVPMDAAGKPLGPVVTWADNRAAAQCERIVADGHGRRLQARTGTPVHPMSPLTKLAWWAEEDPGTLRATARWGGVKELVVAALTGGPFLVDLSIASGTGLYDIHSRRWDDEALQIAGVRPEQLAEVVPTTHTLRLHADVAAAAGLPVDTPLIIGAADGPLANLGVGATPPGVGAVSLGTSGALRTVVGRPTDDEAGRLFCYALTEDRWVIGGAVNNAGSVVRWAGQTFFPDDAGGPGGRGGPGGSGGSAGSGGFDGPGGSGGPRGSAGSGGSGRSGGAGGGEDADDRDARLLDEAAGIAAGSEGLLCLPYLLGERAPWWRPGLRGGYLGLRREHGRPHLVRAAVEGVCQQLALVRDSFEAEGNPLTEIRATGGAAASKLWIGVLASALDLPVTVADVPEGTALGACLLARHALGELPDLDRAAALVPTGAPTHPDRHDADLYRRLRPLVEKSALAVLDVVTELDKLAPEPLPGTEKAVRN</sequence>
<dbReference type="SUPFAM" id="SSF53067">
    <property type="entry name" value="Actin-like ATPase domain"/>
    <property type="match status" value="2"/>
</dbReference>
<keyword evidence="9" id="KW-1185">Reference proteome</keyword>
<comment type="caution">
    <text evidence="8">The sequence shown here is derived from an EMBL/GenBank/DDBJ whole genome shotgun (WGS) entry which is preliminary data.</text>
</comment>
<dbReference type="PIRSF" id="PIRSF000538">
    <property type="entry name" value="GlpK"/>
    <property type="match status" value="1"/>
</dbReference>
<evidence type="ECO:0000259" key="7">
    <source>
        <dbReference type="Pfam" id="PF02782"/>
    </source>
</evidence>
<keyword evidence="2 4" id="KW-0808">Transferase</keyword>
<proteinExistence type="inferred from homology"/>
<evidence type="ECO:0000259" key="6">
    <source>
        <dbReference type="Pfam" id="PF00370"/>
    </source>
</evidence>
<dbReference type="EC" id="2.7.1.12" evidence="8"/>
<dbReference type="InterPro" id="IPR050406">
    <property type="entry name" value="FGGY_Carb_Kinase"/>
</dbReference>
<feature type="domain" description="Carbohydrate kinase FGGY N-terminal" evidence="6">
    <location>
        <begin position="4"/>
        <end position="247"/>
    </location>
</feature>
<dbReference type="Proteomes" id="UP001597183">
    <property type="component" value="Unassembled WGS sequence"/>
</dbReference>
<evidence type="ECO:0000256" key="4">
    <source>
        <dbReference type="RuleBase" id="RU003733"/>
    </source>
</evidence>
<comment type="similarity">
    <text evidence="1 4">Belongs to the FGGY kinase family.</text>
</comment>
<dbReference type="InterPro" id="IPR018484">
    <property type="entry name" value="FGGY_N"/>
</dbReference>
<dbReference type="Pfam" id="PF02782">
    <property type="entry name" value="FGGY_C"/>
    <property type="match status" value="1"/>
</dbReference>
<dbReference type="PANTHER" id="PTHR43095:SF2">
    <property type="entry name" value="GLUCONOKINASE"/>
    <property type="match status" value="1"/>
</dbReference>
<dbReference type="Pfam" id="PF00370">
    <property type="entry name" value="FGGY_N"/>
    <property type="match status" value="1"/>
</dbReference>
<keyword evidence="3 4" id="KW-0418">Kinase</keyword>
<protein>
    <submittedName>
        <fullName evidence="8">Gluconokinase</fullName>
        <ecNumber evidence="8">2.7.1.12</ecNumber>
    </submittedName>
</protein>
<dbReference type="PROSITE" id="PS00445">
    <property type="entry name" value="FGGY_KINASES_2"/>
    <property type="match status" value="1"/>
</dbReference>
<reference evidence="9" key="1">
    <citation type="journal article" date="2019" name="Int. J. Syst. Evol. Microbiol.">
        <title>The Global Catalogue of Microorganisms (GCM) 10K type strain sequencing project: providing services to taxonomists for standard genome sequencing and annotation.</title>
        <authorList>
            <consortium name="The Broad Institute Genomics Platform"/>
            <consortium name="The Broad Institute Genome Sequencing Center for Infectious Disease"/>
            <person name="Wu L."/>
            <person name="Ma J."/>
        </authorList>
    </citation>
    <scope>NUCLEOTIDE SEQUENCE [LARGE SCALE GENOMIC DNA]</scope>
    <source>
        <strain evidence="9">CCM 7526</strain>
    </source>
</reference>
<dbReference type="EMBL" id="JBHTMK010000040">
    <property type="protein sequence ID" value="MFD1369723.1"/>
    <property type="molecule type" value="Genomic_DNA"/>
</dbReference>